<comment type="subcellular location">
    <subcellularLocation>
        <location evidence="1">Cell membrane</location>
        <topology evidence="1">Multi-pass membrane protein</topology>
    </subcellularLocation>
</comment>
<dbReference type="Pfam" id="PF00482">
    <property type="entry name" value="T2SSF"/>
    <property type="match status" value="2"/>
</dbReference>
<dbReference type="PANTHER" id="PTHR30012">
    <property type="entry name" value="GENERAL SECRETION PATHWAY PROTEIN"/>
    <property type="match status" value="1"/>
</dbReference>
<protein>
    <submittedName>
        <fullName evidence="9">Type II secretion system F family protein</fullName>
    </submittedName>
</protein>
<feature type="domain" description="Type II secretion system protein GspF" evidence="8">
    <location>
        <begin position="266"/>
        <end position="386"/>
    </location>
</feature>
<name>A0A7X4GRC2_9BURK</name>
<dbReference type="Gene3D" id="1.20.81.30">
    <property type="entry name" value="Type II secretion system (T2SS), domain F"/>
    <property type="match status" value="2"/>
</dbReference>
<feature type="domain" description="Type II secretion system protein GspF" evidence="8">
    <location>
        <begin position="64"/>
        <end position="185"/>
    </location>
</feature>
<feature type="transmembrane region" description="Helical" evidence="7">
    <location>
        <begin position="367"/>
        <end position="387"/>
    </location>
</feature>
<dbReference type="RefSeq" id="WP_161014272.1">
    <property type="nucleotide sequence ID" value="NZ_WWCK01000004.1"/>
</dbReference>
<evidence type="ECO:0000256" key="1">
    <source>
        <dbReference type="ARBA" id="ARBA00004651"/>
    </source>
</evidence>
<evidence type="ECO:0000256" key="7">
    <source>
        <dbReference type="SAM" id="Phobius"/>
    </source>
</evidence>
<dbReference type="EMBL" id="WWCK01000004">
    <property type="protein sequence ID" value="MYM67696.1"/>
    <property type="molecule type" value="Genomic_DNA"/>
</dbReference>
<organism evidence="9 10">
    <name type="scientific">Duganella rivi</name>
    <dbReference type="NCBI Taxonomy" id="2666083"/>
    <lineage>
        <taxon>Bacteria</taxon>
        <taxon>Pseudomonadati</taxon>
        <taxon>Pseudomonadota</taxon>
        <taxon>Betaproteobacteria</taxon>
        <taxon>Burkholderiales</taxon>
        <taxon>Oxalobacteraceae</taxon>
        <taxon>Telluria group</taxon>
        <taxon>Duganella</taxon>
    </lineage>
</organism>
<evidence type="ECO:0000256" key="3">
    <source>
        <dbReference type="ARBA" id="ARBA00022475"/>
    </source>
</evidence>
<evidence type="ECO:0000313" key="9">
    <source>
        <dbReference type="EMBL" id="MYM67696.1"/>
    </source>
</evidence>
<comment type="caution">
    <text evidence="9">The sequence shown here is derived from an EMBL/GenBank/DDBJ whole genome shotgun (WGS) entry which is preliminary data.</text>
</comment>
<keyword evidence="4 7" id="KW-0812">Transmembrane</keyword>
<keyword evidence="3" id="KW-1003">Cell membrane</keyword>
<evidence type="ECO:0000256" key="6">
    <source>
        <dbReference type="ARBA" id="ARBA00023136"/>
    </source>
</evidence>
<feature type="transmembrane region" description="Helical" evidence="7">
    <location>
        <begin position="164"/>
        <end position="184"/>
    </location>
</feature>
<evidence type="ECO:0000313" key="10">
    <source>
        <dbReference type="Proteomes" id="UP000450012"/>
    </source>
</evidence>
<dbReference type="InterPro" id="IPR003004">
    <property type="entry name" value="GspF/PilC"/>
</dbReference>
<dbReference type="PRINTS" id="PR00812">
    <property type="entry name" value="BCTERIALGSPF"/>
</dbReference>
<comment type="similarity">
    <text evidence="2">Belongs to the GSP F family.</text>
</comment>
<dbReference type="Proteomes" id="UP000450012">
    <property type="component" value="Unassembled WGS sequence"/>
</dbReference>
<evidence type="ECO:0000256" key="5">
    <source>
        <dbReference type="ARBA" id="ARBA00022989"/>
    </source>
</evidence>
<evidence type="ECO:0000256" key="2">
    <source>
        <dbReference type="ARBA" id="ARBA00005745"/>
    </source>
</evidence>
<dbReference type="InterPro" id="IPR042094">
    <property type="entry name" value="T2SS_GspF_sf"/>
</dbReference>
<evidence type="ECO:0000256" key="4">
    <source>
        <dbReference type="ARBA" id="ARBA00022692"/>
    </source>
</evidence>
<proteinExistence type="inferred from homology"/>
<keyword evidence="5 7" id="KW-1133">Transmembrane helix</keyword>
<evidence type="ECO:0000259" key="8">
    <source>
        <dbReference type="Pfam" id="PF00482"/>
    </source>
</evidence>
<dbReference type="PANTHER" id="PTHR30012:SF0">
    <property type="entry name" value="TYPE II SECRETION SYSTEM PROTEIN F-RELATED"/>
    <property type="match status" value="1"/>
</dbReference>
<gene>
    <name evidence="9" type="ORF">GTP45_12740</name>
</gene>
<dbReference type="InterPro" id="IPR018076">
    <property type="entry name" value="T2SS_GspF_dom"/>
</dbReference>
<sequence length="394" mass="43444">MKFQAKILTSALAVEVKEIDAAGESEARQMVSGAGGRILEIRPISTTWQIRAARPNFNLGVFNQQLHSLLEAGQTLVDAIDVLGRNDKRAHHRVVYDTLLRSLRQGNQLSDAMQALPSVFPSLYVAMVRSSETTGTIGASIRRFMQYQQQVDEIRSKLTAAATYPAILLGVGSLVISFLMLYVLPRFSEVYDEAGSMRNGSVGFVQWWGAFVRNNELLAWSMVLFALALPVVLILQPATRLALHRRMMASPWIGGRIKVLQLARLYRTLGMLLNSGVNVLAAMRMTRDSLPVVMHQGLERAVRLVSEGRPLSQVMRECGMSTEVAEQLLVAGESSGNLDDMMGRIADFYDQETAIWIDTAGRLIEPVLMLGIGLVVGAIVLLLYSPIFDLANIV</sequence>
<reference evidence="9 10" key="1">
    <citation type="submission" date="2019-12" db="EMBL/GenBank/DDBJ databases">
        <title>Novel species isolated from a subtropical stream in China.</title>
        <authorList>
            <person name="Lu H."/>
        </authorList>
    </citation>
    <scope>NUCLEOTIDE SEQUENCE [LARGE SCALE GENOMIC DNA]</scope>
    <source>
        <strain evidence="9 10">FT55W</strain>
    </source>
</reference>
<feature type="transmembrane region" description="Helical" evidence="7">
    <location>
        <begin position="217"/>
        <end position="238"/>
    </location>
</feature>
<dbReference type="AlphaFoldDB" id="A0A7X4GRC2"/>
<keyword evidence="10" id="KW-1185">Reference proteome</keyword>
<accession>A0A7X4GRC2</accession>
<keyword evidence="6 7" id="KW-0472">Membrane</keyword>
<dbReference type="GO" id="GO:0005886">
    <property type="term" value="C:plasma membrane"/>
    <property type="evidence" value="ECO:0007669"/>
    <property type="project" value="UniProtKB-SubCell"/>
</dbReference>